<dbReference type="Proteomes" id="UP000291831">
    <property type="component" value="Unassembled WGS sequence"/>
</dbReference>
<dbReference type="PANTHER" id="PTHR36155">
    <property type="entry name" value="BLL5354 PROTEIN"/>
    <property type="match status" value="1"/>
</dbReference>
<reference evidence="2" key="1">
    <citation type="submission" date="2019-01" db="EMBL/GenBank/DDBJ databases">
        <title>Anaerobic oxidation of ethane by archaea from a marine hydrocarbon seep.</title>
        <authorList>
            <person name="Musat F."/>
        </authorList>
    </citation>
    <scope>NUCLEOTIDE SEQUENCE [LARGE SCALE GENOMIC DNA]</scope>
</reference>
<protein>
    <recommendedName>
        <fullName evidence="3">Adenosine monophosphate-protein transferase</fullName>
    </recommendedName>
</protein>
<dbReference type="PANTHER" id="PTHR36155:SF1">
    <property type="entry name" value="BLL5354 PROTEIN"/>
    <property type="match status" value="1"/>
</dbReference>
<dbReference type="SUPFAM" id="SSF103165">
    <property type="entry name" value="Ta1353-like"/>
    <property type="match status" value="1"/>
</dbReference>
<organism evidence="1 2">
    <name type="scientific">Candidatus Argoarchaeum ethanivorans</name>
    <dbReference type="NCBI Taxonomy" id="2608793"/>
    <lineage>
        <taxon>Archaea</taxon>
        <taxon>Methanobacteriati</taxon>
        <taxon>Methanobacteriota</taxon>
        <taxon>Stenosarchaea group</taxon>
        <taxon>Methanomicrobia</taxon>
        <taxon>Methanosarcinales</taxon>
        <taxon>Methanosarcinales incertae sedis</taxon>
        <taxon>GOM Arc I cluster</taxon>
        <taxon>Candidatus Argoarchaeum</taxon>
    </lineage>
</organism>
<evidence type="ECO:0000313" key="1">
    <source>
        <dbReference type="EMBL" id="RZB30844.1"/>
    </source>
</evidence>
<accession>A0A8B3S281</accession>
<dbReference type="Gene3D" id="3.40.1520.10">
    <property type="entry name" value="Ta1353-like"/>
    <property type="match status" value="1"/>
</dbReference>
<comment type="caution">
    <text evidence="1">The sequence shown here is derived from an EMBL/GenBank/DDBJ whole genome shotgun (WGS) entry which is preliminary data.</text>
</comment>
<proteinExistence type="predicted"/>
<evidence type="ECO:0000313" key="2">
    <source>
        <dbReference type="Proteomes" id="UP000291831"/>
    </source>
</evidence>
<dbReference type="AlphaFoldDB" id="A0A8B3S281"/>
<dbReference type="Pfam" id="PF04008">
    <property type="entry name" value="Adenosine_kin"/>
    <property type="match status" value="1"/>
</dbReference>
<evidence type="ECO:0008006" key="3">
    <source>
        <dbReference type="Google" id="ProtNLM"/>
    </source>
</evidence>
<dbReference type="InterPro" id="IPR036902">
    <property type="entry name" value="Ta1353-like_sf"/>
</dbReference>
<gene>
    <name evidence="1" type="ORF">AEth_00798</name>
</gene>
<dbReference type="EMBL" id="RPGO01000024">
    <property type="protein sequence ID" value="RZB30844.1"/>
    <property type="molecule type" value="Genomic_DNA"/>
</dbReference>
<name>A0A8B3S281_9EURY</name>
<sequence>MELSTMELSTVKIEIPQDANVIIGQSHFIKSVEDIYEAITSTVPQAKFGFAFSEASGPCLIRYDGNDDELKKLAISYAQNIGCGHSFIIILKNAYPINVLNTIQNVPEVCRIFCATANPLEVIVAQSEQGRGILGVIDGEVPKGIETAEHIKERIEFLKKVGYKR</sequence>
<dbReference type="InterPro" id="IPR007153">
    <property type="entry name" value="Adenosine_kinase"/>
</dbReference>